<evidence type="ECO:0000259" key="1">
    <source>
        <dbReference type="Pfam" id="PF00583"/>
    </source>
</evidence>
<sequence>MRNNSFKFYKCTNELLNRYKQNKEIEMFNLGSFNEGNNYTLYVSDEVEDKKTLAFLSMSFEEKSLEIDEFEVVKSQRNKGIGKAIILNIQQSKEIDCIQLYAQDNISKKFWEKCNFLPEDDGLGTELMVWRKE</sequence>
<evidence type="ECO:0000313" key="2">
    <source>
        <dbReference type="EMBL" id="VYT35714.1"/>
    </source>
</evidence>
<proteinExistence type="predicted"/>
<organism evidence="2">
    <name type="scientific">[Clostridium] nexile</name>
    <dbReference type="NCBI Taxonomy" id="29361"/>
    <lineage>
        <taxon>Bacteria</taxon>
        <taxon>Bacillati</taxon>
        <taxon>Bacillota</taxon>
        <taxon>Clostridia</taxon>
        <taxon>Lachnospirales</taxon>
        <taxon>Lachnospiraceae</taxon>
        <taxon>Tyzzerella</taxon>
    </lineage>
</organism>
<accession>A0A6N2VZ91</accession>
<gene>
    <name evidence="2" type="ORF">CNLFYP112_03050</name>
</gene>
<dbReference type="SUPFAM" id="SSF55729">
    <property type="entry name" value="Acyl-CoA N-acyltransferases (Nat)"/>
    <property type="match status" value="1"/>
</dbReference>
<dbReference type="AlphaFoldDB" id="A0A6N2VZ91"/>
<dbReference type="Gene3D" id="3.40.630.30">
    <property type="match status" value="1"/>
</dbReference>
<feature type="domain" description="N-acetyltransferase" evidence="1">
    <location>
        <begin position="20"/>
        <end position="116"/>
    </location>
</feature>
<dbReference type="InterPro" id="IPR000182">
    <property type="entry name" value="GNAT_dom"/>
</dbReference>
<dbReference type="GO" id="GO:0016747">
    <property type="term" value="F:acyltransferase activity, transferring groups other than amino-acyl groups"/>
    <property type="evidence" value="ECO:0007669"/>
    <property type="project" value="InterPro"/>
</dbReference>
<protein>
    <recommendedName>
        <fullName evidence="1">N-acetyltransferase domain-containing protein</fullName>
    </recommendedName>
</protein>
<dbReference type="InterPro" id="IPR016181">
    <property type="entry name" value="Acyl_CoA_acyltransferase"/>
</dbReference>
<name>A0A6N2VZ91_9FIRM</name>
<reference evidence="2" key="1">
    <citation type="submission" date="2019-11" db="EMBL/GenBank/DDBJ databases">
        <authorList>
            <person name="Feng L."/>
        </authorList>
    </citation>
    <scope>NUCLEOTIDE SEQUENCE</scope>
    <source>
        <strain evidence="2">CnexileLFYP112</strain>
    </source>
</reference>
<dbReference type="Pfam" id="PF00583">
    <property type="entry name" value="Acetyltransf_1"/>
    <property type="match status" value="1"/>
</dbReference>
<dbReference type="EMBL" id="CACRTG010000041">
    <property type="protein sequence ID" value="VYT35714.1"/>
    <property type="molecule type" value="Genomic_DNA"/>
</dbReference>